<dbReference type="AlphaFoldDB" id="A0A3N4UNL2"/>
<dbReference type="OrthoDB" id="7863719at2"/>
<protein>
    <recommendedName>
        <fullName evidence="3">Dihydroorotate dehydrogenase</fullName>
    </recommendedName>
</protein>
<comment type="caution">
    <text evidence="1">The sequence shown here is derived from an EMBL/GenBank/DDBJ whole genome shotgun (WGS) entry which is preliminary data.</text>
</comment>
<dbReference type="EMBL" id="RKQK01000001">
    <property type="protein sequence ID" value="RPE72023.1"/>
    <property type="molecule type" value="Genomic_DNA"/>
</dbReference>
<keyword evidence="2" id="KW-1185">Reference proteome</keyword>
<reference evidence="1 2" key="1">
    <citation type="submission" date="2018-11" db="EMBL/GenBank/DDBJ databases">
        <title>Genomic Encyclopedia of Type Strains, Phase IV (KMG-IV): sequencing the most valuable type-strain genomes for metagenomic binning, comparative biology and taxonomic classification.</title>
        <authorList>
            <person name="Goeker M."/>
        </authorList>
    </citation>
    <scope>NUCLEOTIDE SEQUENCE [LARGE SCALE GENOMIC DNA]</scope>
    <source>
        <strain evidence="1 2">DSM 104731</strain>
    </source>
</reference>
<proteinExistence type="predicted"/>
<dbReference type="RefSeq" id="WP_123792184.1">
    <property type="nucleotide sequence ID" value="NZ_RKQK01000001.1"/>
</dbReference>
<sequence length="142" mass="14646">MTQRDDLLGDADLDVLFDAARAEVARPSDSFMARVLADADAVQDSLGAGLPDWAKSPQTAAAPSIMNRLLDLIGGWRGGAGLATATVMGLAFGLGAPNTVSQVATGNWSSAAISTDTQMQVSTAQYVLDDLVPSFFDLAAEG</sequence>
<evidence type="ECO:0000313" key="1">
    <source>
        <dbReference type="EMBL" id="RPE72023.1"/>
    </source>
</evidence>
<organism evidence="1 2">
    <name type="scientific">Pacificibacter maritimus</name>
    <dbReference type="NCBI Taxonomy" id="762213"/>
    <lineage>
        <taxon>Bacteria</taxon>
        <taxon>Pseudomonadati</taxon>
        <taxon>Pseudomonadota</taxon>
        <taxon>Alphaproteobacteria</taxon>
        <taxon>Rhodobacterales</taxon>
        <taxon>Roseobacteraceae</taxon>
        <taxon>Pacificibacter</taxon>
    </lineage>
</organism>
<accession>A0A3N4UNL2</accession>
<evidence type="ECO:0008006" key="3">
    <source>
        <dbReference type="Google" id="ProtNLM"/>
    </source>
</evidence>
<evidence type="ECO:0000313" key="2">
    <source>
        <dbReference type="Proteomes" id="UP000269689"/>
    </source>
</evidence>
<dbReference type="Proteomes" id="UP000269689">
    <property type="component" value="Unassembled WGS sequence"/>
</dbReference>
<name>A0A3N4UNL2_9RHOB</name>
<gene>
    <name evidence="1" type="ORF">EDD53_1162</name>
</gene>